<evidence type="ECO:0000313" key="6">
    <source>
        <dbReference type="EMBL" id="KAJ3449170.1"/>
    </source>
</evidence>
<dbReference type="Proteomes" id="UP001146793">
    <property type="component" value="Unassembled WGS sequence"/>
</dbReference>
<evidence type="ECO:0000259" key="5">
    <source>
        <dbReference type="PROSITE" id="PS50245"/>
    </source>
</evidence>
<dbReference type="GO" id="GO:0005829">
    <property type="term" value="C:cytosol"/>
    <property type="evidence" value="ECO:0007669"/>
    <property type="project" value="UniProtKB-ARBA"/>
</dbReference>
<evidence type="ECO:0000256" key="2">
    <source>
        <dbReference type="ARBA" id="ARBA00022490"/>
    </source>
</evidence>
<dbReference type="GO" id="GO:0031122">
    <property type="term" value="P:cytoplasmic microtubule organization"/>
    <property type="evidence" value="ECO:0007669"/>
    <property type="project" value="TreeGrafter"/>
</dbReference>
<dbReference type="EMBL" id="JANTQA010000012">
    <property type="protein sequence ID" value="KAJ3449170.1"/>
    <property type="molecule type" value="Genomic_DNA"/>
</dbReference>
<dbReference type="AlphaFoldDB" id="A0AAV8AB14"/>
<evidence type="ECO:0000313" key="9">
    <source>
        <dbReference type="Proteomes" id="UP001150062"/>
    </source>
</evidence>
<dbReference type="Gene3D" id="3.10.20.90">
    <property type="entry name" value="Phosphatidylinositol 3-kinase Catalytic Subunit, Chain A, domain 1"/>
    <property type="match status" value="1"/>
</dbReference>
<keyword evidence="3" id="KW-0143">Chaperone</keyword>
<dbReference type="Proteomes" id="UP001150062">
    <property type="component" value="Unassembled WGS sequence"/>
</dbReference>
<dbReference type="InterPro" id="IPR000626">
    <property type="entry name" value="Ubiquitin-like_dom"/>
</dbReference>
<keyword evidence="2" id="KW-0963">Cytoplasm</keyword>
<sequence>MSVVLGILTPKAKMPLEKRFASGLTIGQLKDRLYPILGVTAESMALTATISNSSISLSDDNRTLQGYGLTNGCQVRVESKEFKDLELFNDLENVEKYVMSEEVYNKREDSFRKFKQSNPEIFKPKIVKNTNQIDEKVFKNYKIGSRCEIEADKNYGPRRGEIKYVGELKGYKNIFIGIKLDEPLGKNNGTVKGKKYFECVMNYGVFVRPYKVQVGDFPEEDYDLDEF</sequence>
<dbReference type="PANTHER" id="PTHR18916:SF85">
    <property type="entry name" value="TUBULIN-FOLDING COFACTOR B"/>
    <property type="match status" value="1"/>
</dbReference>
<dbReference type="FunFam" id="2.30.30.190:FF:000013">
    <property type="entry name" value="Tubulin-folding cofactor B"/>
    <property type="match status" value="1"/>
</dbReference>
<dbReference type="GO" id="GO:0005634">
    <property type="term" value="C:nucleus"/>
    <property type="evidence" value="ECO:0007669"/>
    <property type="project" value="TreeGrafter"/>
</dbReference>
<dbReference type="InterPro" id="IPR036859">
    <property type="entry name" value="CAP-Gly_dom_sf"/>
</dbReference>
<organism evidence="6 8">
    <name type="scientific">Anaeramoeba flamelloides</name>
    <dbReference type="NCBI Taxonomy" id="1746091"/>
    <lineage>
        <taxon>Eukaryota</taxon>
        <taxon>Metamonada</taxon>
        <taxon>Anaeramoebidae</taxon>
        <taxon>Anaeramoeba</taxon>
    </lineage>
</organism>
<accession>A0AAV8AB14</accession>
<dbReference type="PROSITE" id="PS00845">
    <property type="entry name" value="CAP_GLY_1"/>
    <property type="match status" value="1"/>
</dbReference>
<comment type="similarity">
    <text evidence="4">Belongs to the TBCB family.</text>
</comment>
<dbReference type="Gene3D" id="2.30.30.190">
    <property type="entry name" value="CAP Gly-rich-like domain"/>
    <property type="match status" value="1"/>
</dbReference>
<protein>
    <submittedName>
        <fullName evidence="6">Tubulin folding cofactor b</fullName>
    </submittedName>
</protein>
<evidence type="ECO:0000313" key="7">
    <source>
        <dbReference type="EMBL" id="KAJ6230640.1"/>
    </source>
</evidence>
<dbReference type="SUPFAM" id="SSF54236">
    <property type="entry name" value="Ubiquitin-like"/>
    <property type="match status" value="1"/>
</dbReference>
<dbReference type="PROSITE" id="PS50245">
    <property type="entry name" value="CAP_GLY_2"/>
    <property type="match status" value="1"/>
</dbReference>
<dbReference type="Pfam" id="PF01302">
    <property type="entry name" value="CAP_GLY"/>
    <property type="match status" value="1"/>
</dbReference>
<dbReference type="SMART" id="SM01052">
    <property type="entry name" value="CAP_GLY"/>
    <property type="match status" value="1"/>
</dbReference>
<comment type="subcellular location">
    <subcellularLocation>
        <location evidence="1">Cytoplasm</location>
    </subcellularLocation>
</comment>
<reference evidence="7" key="1">
    <citation type="submission" date="2022-08" db="EMBL/GenBank/DDBJ databases">
        <title>Novel sulfate-reducing endosymbionts in the free-living metamonad Anaeramoeba.</title>
        <authorList>
            <person name="Jerlstrom-Hultqvist J."/>
            <person name="Cepicka I."/>
            <person name="Gallot-Lavallee L."/>
            <person name="Salas-Leiva D."/>
            <person name="Curtis B.A."/>
            <person name="Zahonova K."/>
            <person name="Pipaliya S."/>
            <person name="Dacks J."/>
            <person name="Roger A.J."/>
        </authorList>
    </citation>
    <scope>NUCLEOTIDE SEQUENCE</scope>
    <source>
        <strain evidence="7">Schooner1</strain>
    </source>
</reference>
<dbReference type="PANTHER" id="PTHR18916">
    <property type="entry name" value="DYNACTIN 1-RELATED MICROTUBULE-BINDING"/>
    <property type="match status" value="1"/>
</dbReference>
<gene>
    <name evidence="6" type="ORF">M0812_05315</name>
    <name evidence="7" type="ORF">M0813_06632</name>
</gene>
<evidence type="ECO:0000256" key="3">
    <source>
        <dbReference type="ARBA" id="ARBA00023186"/>
    </source>
</evidence>
<dbReference type="SUPFAM" id="SSF74924">
    <property type="entry name" value="Cap-Gly domain"/>
    <property type="match status" value="1"/>
</dbReference>
<dbReference type="EMBL" id="JAOAOG010000310">
    <property type="protein sequence ID" value="KAJ6230640.1"/>
    <property type="molecule type" value="Genomic_DNA"/>
</dbReference>
<proteinExistence type="inferred from homology"/>
<dbReference type="GO" id="GO:0035371">
    <property type="term" value="C:microtubule plus-end"/>
    <property type="evidence" value="ECO:0007669"/>
    <property type="project" value="TreeGrafter"/>
</dbReference>
<name>A0AAV8AB14_9EUKA</name>
<dbReference type="InterPro" id="IPR029071">
    <property type="entry name" value="Ubiquitin-like_domsf"/>
</dbReference>
<evidence type="ECO:0000256" key="1">
    <source>
        <dbReference type="ARBA" id="ARBA00004496"/>
    </source>
</evidence>
<dbReference type="InterPro" id="IPR000938">
    <property type="entry name" value="CAP-Gly_domain"/>
</dbReference>
<comment type="caution">
    <text evidence="6">The sequence shown here is derived from an EMBL/GenBank/DDBJ whole genome shotgun (WGS) entry which is preliminary data.</text>
</comment>
<dbReference type="GO" id="GO:0051010">
    <property type="term" value="F:microtubule plus-end binding"/>
    <property type="evidence" value="ECO:0007669"/>
    <property type="project" value="TreeGrafter"/>
</dbReference>
<evidence type="ECO:0000256" key="4">
    <source>
        <dbReference type="ARBA" id="ARBA00025779"/>
    </source>
</evidence>
<feature type="domain" description="CAP-Gly" evidence="5">
    <location>
        <begin position="166"/>
        <end position="208"/>
    </location>
</feature>
<dbReference type="Pfam" id="PF14560">
    <property type="entry name" value="Ubiquitin_2"/>
    <property type="match status" value="1"/>
</dbReference>
<reference evidence="6" key="2">
    <citation type="submission" date="2022-08" db="EMBL/GenBank/DDBJ databases">
        <title>Novel sulphate-reducing endosymbionts in the free-living metamonad Anaeramoeba.</title>
        <authorList>
            <person name="Jerlstrom-Hultqvist J."/>
            <person name="Cepicka I."/>
            <person name="Gallot-Lavallee L."/>
            <person name="Salas-Leiva D."/>
            <person name="Curtis B.A."/>
            <person name="Zahonova K."/>
            <person name="Pipaliya S."/>
            <person name="Dacks J."/>
            <person name="Roger A.J."/>
        </authorList>
    </citation>
    <scope>NUCLEOTIDE SEQUENCE</scope>
    <source>
        <strain evidence="6">Busselton2</strain>
    </source>
</reference>
<evidence type="ECO:0000313" key="8">
    <source>
        <dbReference type="Proteomes" id="UP001146793"/>
    </source>
</evidence>
<keyword evidence="9" id="KW-1185">Reference proteome</keyword>